<reference evidence="2" key="1">
    <citation type="journal article" date="2014" name="Nucleic Acids Res.">
        <title>The evolutionary dynamics of variant antigen genes in Babesia reveal a history of genomic innovation underlying host-parasite interaction.</title>
        <authorList>
            <person name="Jackson A.P."/>
            <person name="Otto T.D."/>
            <person name="Darby A."/>
            <person name="Ramaprasad A."/>
            <person name="Xia D."/>
            <person name="Echaide I.E."/>
            <person name="Farber M."/>
            <person name="Gahlot S."/>
            <person name="Gamble J."/>
            <person name="Gupta D."/>
            <person name="Gupta Y."/>
            <person name="Jackson L."/>
            <person name="Malandrin L."/>
            <person name="Malas T.B."/>
            <person name="Moussa E."/>
            <person name="Nair M."/>
            <person name="Reid A.J."/>
            <person name="Sanders M."/>
            <person name="Sharma J."/>
            <person name="Tracey A."/>
            <person name="Quail M.A."/>
            <person name="Weir W."/>
            <person name="Wastling J.M."/>
            <person name="Hall N."/>
            <person name="Willadsen P."/>
            <person name="Lingelbach K."/>
            <person name="Shiels B."/>
            <person name="Tait A."/>
            <person name="Berriman M."/>
            <person name="Allred D.R."/>
            <person name="Pain A."/>
        </authorList>
    </citation>
    <scope>NUCLEOTIDE SEQUENCE</scope>
    <source>
        <strain evidence="2">1802A</strain>
    </source>
</reference>
<feature type="compositionally biased region" description="Basic and acidic residues" evidence="1">
    <location>
        <begin position="258"/>
        <end position="271"/>
    </location>
</feature>
<dbReference type="SUPFAM" id="SSF50978">
    <property type="entry name" value="WD40 repeat-like"/>
    <property type="match status" value="1"/>
</dbReference>
<dbReference type="Proteomes" id="UP001195914">
    <property type="component" value="Unassembled WGS sequence"/>
</dbReference>
<evidence type="ECO:0000313" key="3">
    <source>
        <dbReference type="Proteomes" id="UP001195914"/>
    </source>
</evidence>
<proteinExistence type="predicted"/>
<dbReference type="InterPro" id="IPR036322">
    <property type="entry name" value="WD40_repeat_dom_sf"/>
</dbReference>
<feature type="region of interest" description="Disordered" evidence="1">
    <location>
        <begin position="607"/>
        <end position="628"/>
    </location>
</feature>
<sequence length="1128" mass="127225">MPTWTQTSTDGFYRHRLIEDITSAPDNEAPDHERNLFLRYILEPSPLGICVSCTAPGAVEHNEPRITRMDQGSSDANIRSSAAILHVGNYDVNLRISAFYGLTGVCNRGIYRMPYESSLYINSSTVSSRRGSPLKHMYKWLQWEVVNGMATMYPLGGQHAMLFKPTGTANAAIEAIAVQLYGTTECIEIDSNLCFKVYPSSLFFRSSNPSTNSDHMEEADGSIPMEGDKAVESDVSDTSVNAEEQRIVINAKGQHAKHPSDSRSHANETHDSTSGYFEPFGNTEQDMEEPKDKHSGAYHKRRNFSASDCNILEMRTGGNVFYARSANGIYIGNYTTYNDLWQMQTLNNHHYVKRNKVYYMRPNPFIPAECAMLTNNTIMLYDATLQKERLLIPLNAVPKLNETTQDIIQTISFGVDMNTLILGGNRLYTTDLRTNKIDNFLTKSDKTIKVTSTLWTERLYDTAKSVNNNLAGATCASSTYWKPSIPEFWGAFTAIATHPTYKYIMACAHGTSNCIYIWDLRLPLKPILEIPLPSAEFLGARFRDIIWSNSASKDGGTTLVAFCWRQRNPISCRFRINRTITRFTADRSIDNERKLWNNWNKEALPYEQRSRKAQRATSSTDHSPYEQVPEMNNTTTVVDESGPCSSQSKPKLVDQFRSGKAFEDDIELAWISTRSLQIMRVDPKEVAEKLRSAGPLIESQTEYAKQPIKMTQQEAVFGIFHGYSGISLLEVAEERVICACTMSGSILALDMDGKRQVKCNISERYIGVSPHGRQTSRLFKYGKDASGPIALPKGAVADGIKSIGAKVNNSQPHIPYPILTVRLKRKIAEHQERGNLSLQPNGMDFASIDILKWLMDQSYNEEGNIEKQNIMSLKEFEGCIGPRKHLEELATNVWDCNNIKIDFEYDDDNVNNRFLDPTPSCHCFIPTRRNHQNMVLLSSLKALKMRDVTAITTGPLDNIDEILESARKTDGTVEDYLARVAKEGLEQEPLKDINLTGNMDDKDIVNRIIFHSPVLPRIKGDASQDNRPARTQEKDGVHKHFCGVANLIAIKLHEHQPKHGSKQIQTILDLWKVSDDTSEGYVGQGITRFHKPTDQIEIIRQTQTERDNLAKQLLSQTEKKVQPTGRRD</sequence>
<accession>A0AAD9GH60</accession>
<organism evidence="2 3">
    <name type="scientific">Babesia divergens</name>
    <dbReference type="NCBI Taxonomy" id="32595"/>
    <lineage>
        <taxon>Eukaryota</taxon>
        <taxon>Sar</taxon>
        <taxon>Alveolata</taxon>
        <taxon>Apicomplexa</taxon>
        <taxon>Aconoidasida</taxon>
        <taxon>Piroplasmida</taxon>
        <taxon>Babesiidae</taxon>
        <taxon>Babesia</taxon>
    </lineage>
</organism>
<comment type="caution">
    <text evidence="2">The sequence shown here is derived from an EMBL/GenBank/DDBJ whole genome shotgun (WGS) entry which is preliminary data.</text>
</comment>
<keyword evidence="3" id="KW-1185">Reference proteome</keyword>
<protein>
    <submittedName>
        <fullName evidence="2">Uncharacterized protein</fullName>
    </submittedName>
</protein>
<dbReference type="EMBL" id="JAHBMH010000024">
    <property type="protein sequence ID" value="KAK1938372.1"/>
    <property type="molecule type" value="Genomic_DNA"/>
</dbReference>
<evidence type="ECO:0000313" key="2">
    <source>
        <dbReference type="EMBL" id="KAK1938372.1"/>
    </source>
</evidence>
<name>A0AAD9GH60_BABDI</name>
<dbReference type="AlphaFoldDB" id="A0AAD9GH60"/>
<gene>
    <name evidence="2" type="ORF">X943_000654</name>
</gene>
<evidence type="ECO:0000256" key="1">
    <source>
        <dbReference type="SAM" id="MobiDB-lite"/>
    </source>
</evidence>
<reference evidence="2" key="2">
    <citation type="submission" date="2021-05" db="EMBL/GenBank/DDBJ databases">
        <authorList>
            <person name="Pain A."/>
        </authorList>
    </citation>
    <scope>NUCLEOTIDE SEQUENCE</scope>
    <source>
        <strain evidence="2">1802A</strain>
    </source>
</reference>
<feature type="region of interest" description="Disordered" evidence="1">
    <location>
        <begin position="252"/>
        <end position="295"/>
    </location>
</feature>